<protein>
    <submittedName>
        <fullName evidence="1">Uncharacterized protein</fullName>
    </submittedName>
</protein>
<dbReference type="EMBL" id="UOFH01000087">
    <property type="protein sequence ID" value="VAW59514.1"/>
    <property type="molecule type" value="Genomic_DNA"/>
</dbReference>
<proteinExistence type="predicted"/>
<organism evidence="1">
    <name type="scientific">hydrothermal vent metagenome</name>
    <dbReference type="NCBI Taxonomy" id="652676"/>
    <lineage>
        <taxon>unclassified sequences</taxon>
        <taxon>metagenomes</taxon>
        <taxon>ecological metagenomes</taxon>
    </lineage>
</organism>
<sequence>MSDISYSAKLRELSKDYYQNHLRLDEYRAQRKEIIDKIDEEFNGRKTEVVEDITQKQEKKTLEESSVFMKTIAFFKNNDVDE</sequence>
<name>A0A3B0XTR1_9ZZZZ</name>
<reference evidence="1" key="1">
    <citation type="submission" date="2018-06" db="EMBL/GenBank/DDBJ databases">
        <authorList>
            <person name="Zhirakovskaya E."/>
        </authorList>
    </citation>
    <scope>NUCLEOTIDE SEQUENCE</scope>
</reference>
<gene>
    <name evidence="1" type="ORF">MNBD_GAMMA08-839</name>
</gene>
<evidence type="ECO:0000313" key="1">
    <source>
        <dbReference type="EMBL" id="VAW59514.1"/>
    </source>
</evidence>
<accession>A0A3B0XTR1</accession>
<dbReference type="AlphaFoldDB" id="A0A3B0XTR1"/>